<protein>
    <submittedName>
        <fullName evidence="6">Adrenomedullin 2b</fullName>
    </submittedName>
</protein>
<dbReference type="GO" id="GO:0005179">
    <property type="term" value="F:hormone activity"/>
    <property type="evidence" value="ECO:0007669"/>
    <property type="project" value="InterPro"/>
</dbReference>
<dbReference type="GeneTree" id="ENSGT00940000154380"/>
<dbReference type="Ensembl" id="ENSACLT00000049806.1">
    <property type="protein sequence ID" value="ENSACLP00000056970.1"/>
    <property type="gene ID" value="ENSACLG00000037204.1"/>
</dbReference>
<keyword evidence="4" id="KW-0732">Signal</keyword>
<dbReference type="Pfam" id="PF00214">
    <property type="entry name" value="Calc_CGRP_IAPP"/>
    <property type="match status" value="1"/>
</dbReference>
<reference evidence="6" key="4">
    <citation type="submission" date="2025-09" db="UniProtKB">
        <authorList>
            <consortium name="Ensembl"/>
        </authorList>
    </citation>
    <scope>IDENTIFICATION</scope>
</reference>
<reference evidence="7" key="2">
    <citation type="submission" date="2023-03" db="EMBL/GenBank/DDBJ databases">
        <authorList>
            <consortium name="Wellcome Sanger Institute Data Sharing"/>
        </authorList>
    </citation>
    <scope>NUCLEOTIDE SEQUENCE [LARGE SCALE GENOMIC DNA]</scope>
</reference>
<evidence type="ECO:0000256" key="5">
    <source>
        <dbReference type="ARBA" id="ARBA00023157"/>
    </source>
</evidence>
<dbReference type="InterPro" id="IPR051665">
    <property type="entry name" value="Adrenomedullin-reg_peptide"/>
</dbReference>
<dbReference type="GO" id="GO:0005576">
    <property type="term" value="C:extracellular region"/>
    <property type="evidence" value="ECO:0007669"/>
    <property type="project" value="UniProtKB-SubCell"/>
</dbReference>
<proteinExistence type="inferred from homology"/>
<dbReference type="InterPro" id="IPR021116">
    <property type="entry name" value="Calcitonin/adrenomedullin"/>
</dbReference>
<evidence type="ECO:0000256" key="2">
    <source>
        <dbReference type="ARBA" id="ARBA00010575"/>
    </source>
</evidence>
<accession>A0AAX7TKR3</accession>
<dbReference type="GO" id="GO:0007189">
    <property type="term" value="P:adenylate cyclase-activating G protein-coupled receptor signaling pathway"/>
    <property type="evidence" value="ECO:0007669"/>
    <property type="project" value="TreeGrafter"/>
</dbReference>
<evidence type="ECO:0000256" key="1">
    <source>
        <dbReference type="ARBA" id="ARBA00004613"/>
    </source>
</evidence>
<keyword evidence="3" id="KW-0964">Secreted</keyword>
<evidence type="ECO:0000256" key="3">
    <source>
        <dbReference type="ARBA" id="ARBA00022525"/>
    </source>
</evidence>
<comment type="subcellular location">
    <subcellularLocation>
        <location evidence="1">Secreted</location>
    </subcellularLocation>
</comment>
<dbReference type="AlphaFoldDB" id="A0AAX7TKR3"/>
<keyword evidence="5" id="KW-1015">Disulfide bond</keyword>
<dbReference type="PANTHER" id="PTHR23414">
    <property type="entry name" value="ADRENOMEDULLIN, ADM"/>
    <property type="match status" value="1"/>
</dbReference>
<evidence type="ECO:0000313" key="6">
    <source>
        <dbReference type="Ensembl" id="ENSACLP00000056970.1"/>
    </source>
</evidence>
<evidence type="ECO:0000256" key="4">
    <source>
        <dbReference type="ARBA" id="ARBA00022729"/>
    </source>
</evidence>
<reference evidence="6 7" key="1">
    <citation type="submission" date="2018-05" db="EMBL/GenBank/DDBJ databases">
        <authorList>
            <person name="Datahose"/>
        </authorList>
    </citation>
    <scope>NUCLEOTIDE SEQUENCE</scope>
</reference>
<keyword evidence="7" id="KW-1185">Reference proteome</keyword>
<dbReference type="GO" id="GO:0010460">
    <property type="term" value="P:positive regulation of heart rate"/>
    <property type="evidence" value="ECO:0007669"/>
    <property type="project" value="TreeGrafter"/>
</dbReference>
<dbReference type="Proteomes" id="UP000265100">
    <property type="component" value="Chromosome 7"/>
</dbReference>
<comment type="similarity">
    <text evidence="2">Belongs to the adrenomedullin family.</text>
</comment>
<evidence type="ECO:0000313" key="7">
    <source>
        <dbReference type="Proteomes" id="UP000265100"/>
    </source>
</evidence>
<organism evidence="6 7">
    <name type="scientific">Astatotilapia calliptera</name>
    <name type="common">Eastern happy</name>
    <name type="synonym">Chromis callipterus</name>
    <dbReference type="NCBI Taxonomy" id="8154"/>
    <lineage>
        <taxon>Eukaryota</taxon>
        <taxon>Metazoa</taxon>
        <taxon>Chordata</taxon>
        <taxon>Craniata</taxon>
        <taxon>Vertebrata</taxon>
        <taxon>Euteleostomi</taxon>
        <taxon>Actinopterygii</taxon>
        <taxon>Neopterygii</taxon>
        <taxon>Teleostei</taxon>
        <taxon>Neoteleostei</taxon>
        <taxon>Acanthomorphata</taxon>
        <taxon>Ovalentaria</taxon>
        <taxon>Cichlomorphae</taxon>
        <taxon>Cichliformes</taxon>
        <taxon>Cichlidae</taxon>
        <taxon>African cichlids</taxon>
        <taxon>Pseudocrenilabrinae</taxon>
        <taxon>Haplochromini</taxon>
        <taxon>Astatotilapia</taxon>
    </lineage>
</organism>
<dbReference type="GO" id="GO:0003073">
    <property type="term" value="P:regulation of systemic arterial blood pressure"/>
    <property type="evidence" value="ECO:0007669"/>
    <property type="project" value="TreeGrafter"/>
</dbReference>
<reference evidence="6" key="3">
    <citation type="submission" date="2025-08" db="UniProtKB">
        <authorList>
            <consortium name="Ensembl"/>
        </authorList>
    </citation>
    <scope>IDENTIFICATION</scope>
</reference>
<dbReference type="PANTHER" id="PTHR23414:SF2">
    <property type="entry name" value="PROTEIN ADM2"/>
    <property type="match status" value="1"/>
</dbReference>
<name>A0AAX7TKR3_ASTCA</name>
<sequence>MQETEMMLTVSFMNTRHFTLCLRYPVMCTLRPAWLCVLLGLLPLEIQSQALTPQRTHRPRLSFPRTSKFPKSFHPSIVPTVSDLSVAAPNQITEEDGQIIWRALLPHKDPPPKPFDLLVDQSHNVLPEVPVWQHGSRGRRHAGRGRGHPHLMRVGCVLGTCQVQNLSHRLYQLIGQSGREDSSPINPRSPHSYG</sequence>